<evidence type="ECO:0000313" key="2">
    <source>
        <dbReference type="EMBL" id="KKK51287.1"/>
    </source>
</evidence>
<protein>
    <submittedName>
        <fullName evidence="2">Uncharacterized protein</fullName>
    </submittedName>
</protein>
<organism evidence="2">
    <name type="scientific">marine sediment metagenome</name>
    <dbReference type="NCBI Taxonomy" id="412755"/>
    <lineage>
        <taxon>unclassified sequences</taxon>
        <taxon>metagenomes</taxon>
        <taxon>ecological metagenomes</taxon>
    </lineage>
</organism>
<evidence type="ECO:0000256" key="1">
    <source>
        <dbReference type="SAM" id="MobiDB-lite"/>
    </source>
</evidence>
<proteinExistence type="predicted"/>
<gene>
    <name evidence="2" type="ORF">LCGC14_3116470</name>
</gene>
<name>A0A0F8W3I9_9ZZZZ</name>
<accession>A0A0F8W3I9</accession>
<reference evidence="2" key="1">
    <citation type="journal article" date="2015" name="Nature">
        <title>Complex archaea that bridge the gap between prokaryotes and eukaryotes.</title>
        <authorList>
            <person name="Spang A."/>
            <person name="Saw J.H."/>
            <person name="Jorgensen S.L."/>
            <person name="Zaremba-Niedzwiedzka K."/>
            <person name="Martijn J."/>
            <person name="Lind A.E."/>
            <person name="van Eijk R."/>
            <person name="Schleper C."/>
            <person name="Guy L."/>
            <person name="Ettema T.J."/>
        </authorList>
    </citation>
    <scope>NUCLEOTIDE SEQUENCE</scope>
</reference>
<dbReference type="AlphaFoldDB" id="A0A0F8W3I9"/>
<comment type="caution">
    <text evidence="2">The sequence shown here is derived from an EMBL/GenBank/DDBJ whole genome shotgun (WGS) entry which is preliminary data.</text>
</comment>
<dbReference type="EMBL" id="LAZR01067584">
    <property type="protein sequence ID" value="KKK51287.1"/>
    <property type="molecule type" value="Genomic_DNA"/>
</dbReference>
<sequence>MSTRYLTKAAPEQSLEEAMTEPTPTGLRHLHYAHRDGEGRWTVRTRRNALCGTARCRIVIIWQLNMSSKLLSPETEKRLSAE</sequence>
<feature type="region of interest" description="Disordered" evidence="1">
    <location>
        <begin position="1"/>
        <end position="23"/>
    </location>
</feature>